<sequence length="268" mass="29835">MKFGCALLDPQDLDAVKGIGYDYAEFMGKYLVSLSDGEYAALCKKLESLQLKVLGINGYCPPALKMAGPGFDMGSIKKYAKLCAGRAEALGASMVGIGSPQSRNLPKGYPRMTARRQLQEFLEITAEEFAVFDIEICLEPLAPCFCNFINFMPEAVSIIDEMKQNKTGIIADFYNMEYVGEADLDMKDFMPYISHVHISDDDGGPDKRSYLKPERARVHQERIQNLIKAGYQGAVSLEIDCRIDPDRAAESLAIMRAADLEERERICI</sequence>
<proteinExistence type="predicted"/>
<reference evidence="2 3" key="1">
    <citation type="submission" date="2016-07" db="EMBL/GenBank/DDBJ databases">
        <title>Characterization of isolates of Eisenbergiella tayi derived from blood cultures, using whole genome sequencing.</title>
        <authorList>
            <person name="Burdz T."/>
            <person name="Wiebe D."/>
            <person name="Huynh C."/>
            <person name="Bernard K."/>
        </authorList>
    </citation>
    <scope>NUCLEOTIDE SEQUENCE [LARGE SCALE GENOMIC DNA]</scope>
    <source>
        <strain evidence="2 3">NML 120489</strain>
    </source>
</reference>
<dbReference type="GeneID" id="93299502"/>
<dbReference type="Proteomes" id="UP000095003">
    <property type="component" value="Unassembled WGS sequence"/>
</dbReference>
<dbReference type="InterPro" id="IPR036237">
    <property type="entry name" value="Xyl_isomerase-like_sf"/>
</dbReference>
<feature type="domain" description="Xylose isomerase-like TIM barrel" evidence="1">
    <location>
        <begin position="13"/>
        <end position="257"/>
    </location>
</feature>
<dbReference type="PANTHER" id="PTHR12110:SF21">
    <property type="entry name" value="XYLOSE ISOMERASE-LIKE TIM BARREL DOMAIN-CONTAINING PROTEIN"/>
    <property type="match status" value="1"/>
</dbReference>
<evidence type="ECO:0000259" key="1">
    <source>
        <dbReference type="Pfam" id="PF01261"/>
    </source>
</evidence>
<dbReference type="SUPFAM" id="SSF51658">
    <property type="entry name" value="Xylose isomerase-like"/>
    <property type="match status" value="1"/>
</dbReference>
<dbReference type="AlphaFoldDB" id="A0A1E3AX43"/>
<dbReference type="InterPro" id="IPR050312">
    <property type="entry name" value="IolE/XylAMocC-like"/>
</dbReference>
<dbReference type="RefSeq" id="WP_141702862.1">
    <property type="nucleotide sequence ID" value="NZ_DBFYTC010000138.1"/>
</dbReference>
<evidence type="ECO:0000313" key="3">
    <source>
        <dbReference type="Proteomes" id="UP000095003"/>
    </source>
</evidence>
<name>A0A1E3AX43_9FIRM</name>
<dbReference type="EMBL" id="MCGI01000001">
    <property type="protein sequence ID" value="ODM13280.1"/>
    <property type="molecule type" value="Genomic_DNA"/>
</dbReference>
<protein>
    <submittedName>
        <fullName evidence="2">Fructoselysine 3-epimerase</fullName>
    </submittedName>
</protein>
<dbReference type="InterPro" id="IPR013022">
    <property type="entry name" value="Xyl_isomerase-like_TIM-brl"/>
</dbReference>
<dbReference type="Gene3D" id="3.20.20.150">
    <property type="entry name" value="Divalent-metal-dependent TIM barrel enzymes"/>
    <property type="match status" value="1"/>
</dbReference>
<organism evidence="2 3">
    <name type="scientific">Eisenbergiella tayi</name>
    <dbReference type="NCBI Taxonomy" id="1432052"/>
    <lineage>
        <taxon>Bacteria</taxon>
        <taxon>Bacillati</taxon>
        <taxon>Bacillota</taxon>
        <taxon>Clostridia</taxon>
        <taxon>Lachnospirales</taxon>
        <taxon>Lachnospiraceae</taxon>
        <taxon>Eisenbergiella</taxon>
    </lineage>
</organism>
<evidence type="ECO:0000313" key="2">
    <source>
        <dbReference type="EMBL" id="ODM13280.1"/>
    </source>
</evidence>
<dbReference type="Pfam" id="PF01261">
    <property type="entry name" value="AP_endonuc_2"/>
    <property type="match status" value="1"/>
</dbReference>
<gene>
    <name evidence="2" type="ORF">BEH84_00995</name>
</gene>
<accession>A0A1E3AX43</accession>
<dbReference type="PANTHER" id="PTHR12110">
    <property type="entry name" value="HYDROXYPYRUVATE ISOMERASE"/>
    <property type="match status" value="1"/>
</dbReference>
<comment type="caution">
    <text evidence="2">The sequence shown here is derived from an EMBL/GenBank/DDBJ whole genome shotgun (WGS) entry which is preliminary data.</text>
</comment>